<keyword evidence="2" id="KW-1185">Reference proteome</keyword>
<gene>
    <name evidence="1" type="ORF">GCM10010994_45990</name>
</gene>
<proteinExistence type="predicted"/>
<reference evidence="1" key="1">
    <citation type="journal article" date="2014" name="Int. J. Syst. Evol. Microbiol.">
        <title>Complete genome sequence of Corynebacterium casei LMG S-19264T (=DSM 44701T), isolated from a smear-ripened cheese.</title>
        <authorList>
            <consortium name="US DOE Joint Genome Institute (JGI-PGF)"/>
            <person name="Walter F."/>
            <person name="Albersmeier A."/>
            <person name="Kalinowski J."/>
            <person name="Ruckert C."/>
        </authorList>
    </citation>
    <scope>NUCLEOTIDE SEQUENCE</scope>
    <source>
        <strain evidence="1">CGMCC 1.12919</strain>
    </source>
</reference>
<accession>A0A916UR80</accession>
<reference evidence="1" key="2">
    <citation type="submission" date="2020-09" db="EMBL/GenBank/DDBJ databases">
        <authorList>
            <person name="Sun Q."/>
            <person name="Zhou Y."/>
        </authorList>
    </citation>
    <scope>NUCLEOTIDE SEQUENCE</scope>
    <source>
        <strain evidence="1">CGMCC 1.12919</strain>
    </source>
</reference>
<comment type="caution">
    <text evidence="1">The sequence shown here is derived from an EMBL/GenBank/DDBJ whole genome shotgun (WGS) entry which is preliminary data.</text>
</comment>
<evidence type="ECO:0000313" key="2">
    <source>
        <dbReference type="Proteomes" id="UP000637002"/>
    </source>
</evidence>
<sequence>MHMGAAGPCYARLERRGREFVAGNDLIERRWRVDAGGGLVATSLYHKPTRTEWLQDRRRSPAPVPVGQPVAEDRVVTLTTHDADGTLAAVLSAVGAGSSLTYGFEISPGVAAVTTRLAATGLDTPGQGDGADVLEALALTPFHLRLTRVDFHDGTDARNELVQEAEWLLHPSEQELRLAGCLFAVEDVLTGGGLLLLKQAPLPYARPVPTPVDLVVRANERRVMLKGHGNTVDDDQPGYGWTVILSSDGRAGRTAALQAHQRAVRPYRIGRDGLLLSNTWGDRNRDGRINAAFLSAEITAAHRLGVEVVQIDDGWQKGTTSNSVRADVTGGVWEGFHGADQDFWAVHPERFPHGLAPLVQQAKALGVRLGLWFAPDSADDFAHWHKDAERLLQLHADHGIDHFKVDSVKLRSKRGERNLHAFFDHVLRRSDGRILLDCDVTAETRPGYFGRLDAGPLFIENRYTDTRRYWPHATLRSLWQLAHYLDPLRLRMEWLNNARHVDKYTDDPLAPASYRPDCVFATVMFASPLAWFEVSGLPESYFAEAAPLIATWKAYRDAVFAGSILPIGAAPDGVSWTGFAAIAPDRRSGYLLLFRELSPAAEATMPVPLLQASACEILGGQGDLKVGDGHVRATIRAPRGFVFGRVWLDEDL</sequence>
<name>A0A916UR80_9HYPH</name>
<evidence type="ECO:0008006" key="3">
    <source>
        <dbReference type="Google" id="ProtNLM"/>
    </source>
</evidence>
<dbReference type="SUPFAM" id="SSF51445">
    <property type="entry name" value="(Trans)glycosidases"/>
    <property type="match status" value="1"/>
</dbReference>
<dbReference type="AlphaFoldDB" id="A0A916UR80"/>
<dbReference type="Pfam" id="PF02065">
    <property type="entry name" value="Melibiase"/>
    <property type="match status" value="1"/>
</dbReference>
<dbReference type="Proteomes" id="UP000637002">
    <property type="component" value="Unassembled WGS sequence"/>
</dbReference>
<organism evidence="1 2">
    <name type="scientific">Chelatococcus reniformis</name>
    <dbReference type="NCBI Taxonomy" id="1494448"/>
    <lineage>
        <taxon>Bacteria</taxon>
        <taxon>Pseudomonadati</taxon>
        <taxon>Pseudomonadota</taxon>
        <taxon>Alphaproteobacteria</taxon>
        <taxon>Hyphomicrobiales</taxon>
        <taxon>Chelatococcaceae</taxon>
        <taxon>Chelatococcus</taxon>
    </lineage>
</organism>
<dbReference type="EMBL" id="BMGG01000008">
    <property type="protein sequence ID" value="GGC82882.1"/>
    <property type="molecule type" value="Genomic_DNA"/>
</dbReference>
<dbReference type="Gene3D" id="3.20.20.70">
    <property type="entry name" value="Aldolase class I"/>
    <property type="match status" value="1"/>
</dbReference>
<evidence type="ECO:0000313" key="1">
    <source>
        <dbReference type="EMBL" id="GGC82882.1"/>
    </source>
</evidence>
<dbReference type="InterPro" id="IPR013785">
    <property type="entry name" value="Aldolase_TIM"/>
</dbReference>
<protein>
    <recommendedName>
        <fullName evidence="3">Alpha-galactosidase</fullName>
    </recommendedName>
</protein>
<dbReference type="InterPro" id="IPR017853">
    <property type="entry name" value="GH"/>
</dbReference>